<evidence type="ECO:0000313" key="5">
    <source>
        <dbReference type="Proteomes" id="UP001231189"/>
    </source>
</evidence>
<dbReference type="InterPro" id="IPR050951">
    <property type="entry name" value="Retrovirus_Pol_polyprotein"/>
</dbReference>
<dbReference type="Proteomes" id="UP001231189">
    <property type="component" value="Unassembled WGS sequence"/>
</dbReference>
<dbReference type="SUPFAM" id="SSF53098">
    <property type="entry name" value="Ribonuclease H-like"/>
    <property type="match status" value="1"/>
</dbReference>
<feature type="region of interest" description="Disordered" evidence="1">
    <location>
        <begin position="88"/>
        <end position="112"/>
    </location>
</feature>
<feature type="region of interest" description="Disordered" evidence="1">
    <location>
        <begin position="147"/>
        <end position="180"/>
    </location>
</feature>
<proteinExistence type="predicted"/>
<keyword evidence="5" id="KW-1185">Reference proteome</keyword>
<sequence>MVGKLKKSSPGGHEYLLVAIEKFSKWIEAKPVRKADGATALKFVCSLVTRFGIPHSIITDNGTNFAQGELKDYCNDVGIRLDLASVAHPQSNDDEGSQKGGQRGLKVGPDHRPARPMAWPRHLWCGGPTAPFASFLRVLLRPANLSHSTSRRGHGRLCGGGEHQREKSSPAGRNPPGKFPPGGEIDAIVIELDIISIIIIIISTIYTAITTAAPRHRCNDLGWILIV</sequence>
<keyword evidence="2" id="KW-0812">Transmembrane</keyword>
<dbReference type="InterPro" id="IPR036397">
    <property type="entry name" value="RNaseH_sf"/>
</dbReference>
<evidence type="ECO:0000313" key="4">
    <source>
        <dbReference type="EMBL" id="KAK1646629.1"/>
    </source>
</evidence>
<feature type="domain" description="Integrase catalytic" evidence="3">
    <location>
        <begin position="1"/>
        <end position="92"/>
    </location>
</feature>
<name>A0AAD8S7E6_LOLMU</name>
<dbReference type="InterPro" id="IPR001584">
    <property type="entry name" value="Integrase_cat-core"/>
</dbReference>
<reference evidence="4" key="1">
    <citation type="submission" date="2023-07" db="EMBL/GenBank/DDBJ databases">
        <title>A chromosome-level genome assembly of Lolium multiflorum.</title>
        <authorList>
            <person name="Chen Y."/>
            <person name="Copetti D."/>
            <person name="Kolliker R."/>
            <person name="Studer B."/>
        </authorList>
    </citation>
    <scope>NUCLEOTIDE SEQUENCE</scope>
    <source>
        <strain evidence="4">02402/16</strain>
        <tissue evidence="4">Leaf</tissue>
    </source>
</reference>
<dbReference type="AlphaFoldDB" id="A0AAD8S7E6"/>
<accession>A0AAD8S7E6</accession>
<dbReference type="PANTHER" id="PTHR37984:SF5">
    <property type="entry name" value="PROTEIN NYNRIN-LIKE"/>
    <property type="match status" value="1"/>
</dbReference>
<dbReference type="EMBL" id="JAUUTY010000004">
    <property type="protein sequence ID" value="KAK1646629.1"/>
    <property type="molecule type" value="Genomic_DNA"/>
</dbReference>
<dbReference type="GO" id="GO:0003676">
    <property type="term" value="F:nucleic acid binding"/>
    <property type="evidence" value="ECO:0007669"/>
    <property type="project" value="InterPro"/>
</dbReference>
<gene>
    <name evidence="4" type="ORF">QYE76_064434</name>
</gene>
<comment type="caution">
    <text evidence="4">The sequence shown here is derived from an EMBL/GenBank/DDBJ whole genome shotgun (WGS) entry which is preliminary data.</text>
</comment>
<evidence type="ECO:0000259" key="3">
    <source>
        <dbReference type="PROSITE" id="PS50994"/>
    </source>
</evidence>
<protein>
    <recommendedName>
        <fullName evidence="3">Integrase catalytic domain-containing protein</fullName>
    </recommendedName>
</protein>
<dbReference type="GO" id="GO:0015074">
    <property type="term" value="P:DNA integration"/>
    <property type="evidence" value="ECO:0007669"/>
    <property type="project" value="InterPro"/>
</dbReference>
<keyword evidence="2" id="KW-1133">Transmembrane helix</keyword>
<dbReference type="InterPro" id="IPR012337">
    <property type="entry name" value="RNaseH-like_sf"/>
</dbReference>
<dbReference type="PROSITE" id="PS50994">
    <property type="entry name" value="INTEGRASE"/>
    <property type="match status" value="1"/>
</dbReference>
<evidence type="ECO:0000256" key="2">
    <source>
        <dbReference type="SAM" id="Phobius"/>
    </source>
</evidence>
<keyword evidence="2" id="KW-0472">Membrane</keyword>
<organism evidence="4 5">
    <name type="scientific">Lolium multiflorum</name>
    <name type="common">Italian ryegrass</name>
    <name type="synonym">Lolium perenne subsp. multiflorum</name>
    <dbReference type="NCBI Taxonomy" id="4521"/>
    <lineage>
        <taxon>Eukaryota</taxon>
        <taxon>Viridiplantae</taxon>
        <taxon>Streptophyta</taxon>
        <taxon>Embryophyta</taxon>
        <taxon>Tracheophyta</taxon>
        <taxon>Spermatophyta</taxon>
        <taxon>Magnoliopsida</taxon>
        <taxon>Liliopsida</taxon>
        <taxon>Poales</taxon>
        <taxon>Poaceae</taxon>
        <taxon>BOP clade</taxon>
        <taxon>Pooideae</taxon>
        <taxon>Poodae</taxon>
        <taxon>Poeae</taxon>
        <taxon>Poeae Chloroplast Group 2 (Poeae type)</taxon>
        <taxon>Loliodinae</taxon>
        <taxon>Loliinae</taxon>
        <taxon>Lolium</taxon>
    </lineage>
</organism>
<feature type="transmembrane region" description="Helical" evidence="2">
    <location>
        <begin position="188"/>
        <end position="209"/>
    </location>
</feature>
<dbReference type="Gene3D" id="3.30.420.10">
    <property type="entry name" value="Ribonuclease H-like superfamily/Ribonuclease H"/>
    <property type="match status" value="1"/>
</dbReference>
<dbReference type="Pfam" id="PF00665">
    <property type="entry name" value="rve"/>
    <property type="match status" value="1"/>
</dbReference>
<evidence type="ECO:0000256" key="1">
    <source>
        <dbReference type="SAM" id="MobiDB-lite"/>
    </source>
</evidence>
<dbReference type="PANTHER" id="PTHR37984">
    <property type="entry name" value="PROTEIN CBG26694"/>
    <property type="match status" value="1"/>
</dbReference>